<gene>
    <name evidence="2" type="ORF">JOD49_001655</name>
</gene>
<dbReference type="Proteomes" id="UP000698059">
    <property type="component" value="Unassembled WGS sequence"/>
</dbReference>
<feature type="transmembrane region" description="Helical" evidence="1">
    <location>
        <begin position="57"/>
        <end position="77"/>
    </location>
</feature>
<evidence type="ECO:0000256" key="1">
    <source>
        <dbReference type="SAM" id="Phobius"/>
    </source>
</evidence>
<keyword evidence="1" id="KW-0472">Membrane</keyword>
<evidence type="ECO:0000313" key="3">
    <source>
        <dbReference type="Proteomes" id="UP000698059"/>
    </source>
</evidence>
<sequence length="324" mass="35343">MKDPLDDPIMRQLAAHNPVEVGPLTREESVRAEAALHRIATAPRQVRSPVRRPASVLRRWASVVAALLTAVAVALVATTPASAEQVLLEAAANAAKQPPTSGEYLYVRSQAEDPYSFPYQREVWLSRYDAVLRDEGGVSFMAFHDGKDTYDPSLARVMDLDEDGEMHTFGNGASITWDELTDLPTEPGALGRHLTDGLAPSGHGDRFDLWKHVVALLLESPASPELRRALWQVLAATPGTELLGTMTDSVGRPAWGIEADFTQETRERDVLLVDPSDGTLLESRSYADGGLAYRVTVLERGYRDVAPAVEPYHCGPSSIPYVSC</sequence>
<keyword evidence="1" id="KW-1133">Transmembrane helix</keyword>
<dbReference type="NCBIfam" id="NF038083">
    <property type="entry name" value="CU044_5270_fam"/>
    <property type="match status" value="1"/>
</dbReference>
<evidence type="ECO:0008006" key="4">
    <source>
        <dbReference type="Google" id="ProtNLM"/>
    </source>
</evidence>
<keyword evidence="3" id="KW-1185">Reference proteome</keyword>
<reference evidence="2 3" key="1">
    <citation type="submission" date="2021-01" db="EMBL/GenBank/DDBJ databases">
        <title>Sequencing the genomes of 1000 actinobacteria strains.</title>
        <authorList>
            <person name="Klenk H.-P."/>
        </authorList>
    </citation>
    <scope>NUCLEOTIDE SEQUENCE [LARGE SCALE GENOMIC DNA]</scope>
    <source>
        <strain evidence="2 3">DSM 46000</strain>
    </source>
</reference>
<dbReference type="EMBL" id="JAFBBO010000001">
    <property type="protein sequence ID" value="MBM7478735.1"/>
    <property type="molecule type" value="Genomic_DNA"/>
</dbReference>
<dbReference type="RefSeq" id="WP_205306758.1">
    <property type="nucleotide sequence ID" value="NZ_BAAAVF010000021.1"/>
</dbReference>
<protein>
    <recommendedName>
        <fullName evidence="4">CU044_5270 family protein</fullName>
    </recommendedName>
</protein>
<comment type="caution">
    <text evidence="2">The sequence shown here is derived from an EMBL/GenBank/DDBJ whole genome shotgun (WGS) entry which is preliminary data.</text>
</comment>
<accession>A0ABS2LE87</accession>
<proteinExistence type="predicted"/>
<evidence type="ECO:0000313" key="2">
    <source>
        <dbReference type="EMBL" id="MBM7478735.1"/>
    </source>
</evidence>
<organism evidence="2 3">
    <name type="scientific">Oerskovia jenensis</name>
    <dbReference type="NCBI Taxonomy" id="162169"/>
    <lineage>
        <taxon>Bacteria</taxon>
        <taxon>Bacillati</taxon>
        <taxon>Actinomycetota</taxon>
        <taxon>Actinomycetes</taxon>
        <taxon>Micrococcales</taxon>
        <taxon>Cellulomonadaceae</taxon>
        <taxon>Oerskovia</taxon>
    </lineage>
</organism>
<dbReference type="InterPro" id="IPR047789">
    <property type="entry name" value="CU044_5270-like"/>
</dbReference>
<keyword evidence="1" id="KW-0812">Transmembrane</keyword>
<name>A0ABS2LE87_9CELL</name>